<dbReference type="PROSITE" id="PS50113">
    <property type="entry name" value="PAC"/>
    <property type="match status" value="1"/>
</dbReference>
<dbReference type="PANTHER" id="PTHR43711:SF30">
    <property type="entry name" value="HISTIDINE KINASE"/>
    <property type="match status" value="1"/>
</dbReference>
<keyword evidence="6" id="KW-0902">Two-component regulatory system</keyword>
<dbReference type="NCBIfam" id="TIGR00229">
    <property type="entry name" value="sensory_box"/>
    <property type="match status" value="1"/>
</dbReference>
<dbReference type="InterPro" id="IPR003594">
    <property type="entry name" value="HATPase_dom"/>
</dbReference>
<name>A0A1F7X3V9_9BACT</name>
<evidence type="ECO:0000256" key="2">
    <source>
        <dbReference type="ARBA" id="ARBA00012438"/>
    </source>
</evidence>
<dbReference type="SMART" id="SM00387">
    <property type="entry name" value="HATPase_c"/>
    <property type="match status" value="1"/>
</dbReference>
<dbReference type="PROSITE" id="PS50112">
    <property type="entry name" value="PAS"/>
    <property type="match status" value="1"/>
</dbReference>
<dbReference type="PANTHER" id="PTHR43711">
    <property type="entry name" value="TWO-COMPONENT HISTIDINE KINASE"/>
    <property type="match status" value="1"/>
</dbReference>
<dbReference type="Pfam" id="PF13426">
    <property type="entry name" value="PAS_9"/>
    <property type="match status" value="1"/>
</dbReference>
<comment type="caution">
    <text evidence="11">The sequence shown here is derived from an EMBL/GenBank/DDBJ whole genome shotgun (WGS) entry which is preliminary data.</text>
</comment>
<dbReference type="Proteomes" id="UP000176778">
    <property type="component" value="Unassembled WGS sequence"/>
</dbReference>
<gene>
    <name evidence="11" type="ORF">A2Y68_03485</name>
</gene>
<dbReference type="Gene3D" id="3.30.565.10">
    <property type="entry name" value="Histidine kinase-like ATPase, C-terminal domain"/>
    <property type="match status" value="1"/>
</dbReference>
<evidence type="ECO:0000259" key="10">
    <source>
        <dbReference type="PROSITE" id="PS50113"/>
    </source>
</evidence>
<keyword evidence="7" id="KW-0472">Membrane</keyword>
<dbReference type="Gene3D" id="3.30.450.20">
    <property type="entry name" value="PAS domain"/>
    <property type="match status" value="1"/>
</dbReference>
<dbReference type="EC" id="2.7.13.3" evidence="2"/>
<dbReference type="CDD" id="cd00075">
    <property type="entry name" value="HATPase"/>
    <property type="match status" value="1"/>
</dbReference>
<keyword evidence="5" id="KW-0418">Kinase</keyword>
<dbReference type="SUPFAM" id="SSF47384">
    <property type="entry name" value="Homodimeric domain of signal transducing histidine kinase"/>
    <property type="match status" value="1"/>
</dbReference>
<evidence type="ECO:0000256" key="4">
    <source>
        <dbReference type="ARBA" id="ARBA00022679"/>
    </source>
</evidence>
<evidence type="ECO:0000256" key="7">
    <source>
        <dbReference type="ARBA" id="ARBA00023136"/>
    </source>
</evidence>
<reference evidence="11 12" key="1">
    <citation type="journal article" date="2016" name="Nat. Commun.">
        <title>Thousands of microbial genomes shed light on interconnected biogeochemical processes in an aquifer system.</title>
        <authorList>
            <person name="Anantharaman K."/>
            <person name="Brown C.T."/>
            <person name="Hug L.A."/>
            <person name="Sharon I."/>
            <person name="Castelle C.J."/>
            <person name="Probst A.J."/>
            <person name="Thomas B.C."/>
            <person name="Singh A."/>
            <person name="Wilkins M.J."/>
            <person name="Karaoz U."/>
            <person name="Brodie E.L."/>
            <person name="Williams K.H."/>
            <person name="Hubbard S.S."/>
            <person name="Banfield J.F."/>
        </authorList>
    </citation>
    <scope>NUCLEOTIDE SEQUENCE [LARGE SCALE GENOMIC DNA]</scope>
</reference>
<dbReference type="CDD" id="cd00130">
    <property type="entry name" value="PAS"/>
    <property type="match status" value="1"/>
</dbReference>
<dbReference type="InterPro" id="IPR001610">
    <property type="entry name" value="PAC"/>
</dbReference>
<dbReference type="SMART" id="SM00388">
    <property type="entry name" value="HisKA"/>
    <property type="match status" value="1"/>
</dbReference>
<organism evidence="11 12">
    <name type="scientific">Candidatus Woesebacteria bacterium RBG_13_46_13</name>
    <dbReference type="NCBI Taxonomy" id="1802479"/>
    <lineage>
        <taxon>Bacteria</taxon>
        <taxon>Candidatus Woeseibacteriota</taxon>
    </lineage>
</organism>
<keyword evidence="3" id="KW-0597">Phosphoprotein</keyword>
<comment type="catalytic activity">
    <reaction evidence="1">
        <text>ATP + protein L-histidine = ADP + protein N-phospho-L-histidine.</text>
        <dbReference type="EC" id="2.7.13.3"/>
    </reaction>
</comment>
<dbReference type="InterPro" id="IPR035965">
    <property type="entry name" value="PAS-like_dom_sf"/>
</dbReference>
<evidence type="ECO:0000313" key="11">
    <source>
        <dbReference type="EMBL" id="OGM09661.1"/>
    </source>
</evidence>
<dbReference type="SUPFAM" id="SSF55874">
    <property type="entry name" value="ATPase domain of HSP90 chaperone/DNA topoisomerase II/histidine kinase"/>
    <property type="match status" value="1"/>
</dbReference>
<evidence type="ECO:0000256" key="1">
    <source>
        <dbReference type="ARBA" id="ARBA00000085"/>
    </source>
</evidence>
<evidence type="ECO:0000256" key="5">
    <source>
        <dbReference type="ARBA" id="ARBA00022777"/>
    </source>
</evidence>
<dbReference type="InterPro" id="IPR004358">
    <property type="entry name" value="Sig_transdc_His_kin-like_C"/>
</dbReference>
<accession>A0A1F7X3V9</accession>
<dbReference type="InterPro" id="IPR036890">
    <property type="entry name" value="HATPase_C_sf"/>
</dbReference>
<dbReference type="SUPFAM" id="SSF55785">
    <property type="entry name" value="PYP-like sensor domain (PAS domain)"/>
    <property type="match status" value="1"/>
</dbReference>
<dbReference type="PRINTS" id="PR00344">
    <property type="entry name" value="BCTRLSENSOR"/>
</dbReference>
<dbReference type="GO" id="GO:0000155">
    <property type="term" value="F:phosphorelay sensor kinase activity"/>
    <property type="evidence" value="ECO:0007669"/>
    <property type="project" value="InterPro"/>
</dbReference>
<feature type="domain" description="Histidine kinase" evidence="8">
    <location>
        <begin position="135"/>
        <end position="354"/>
    </location>
</feature>
<keyword evidence="4" id="KW-0808">Transferase</keyword>
<dbReference type="CDD" id="cd00082">
    <property type="entry name" value="HisKA"/>
    <property type="match status" value="1"/>
</dbReference>
<dbReference type="Pfam" id="PF00512">
    <property type="entry name" value="HisKA"/>
    <property type="match status" value="1"/>
</dbReference>
<dbReference type="InterPro" id="IPR050736">
    <property type="entry name" value="Sensor_HK_Regulatory"/>
</dbReference>
<proteinExistence type="predicted"/>
<protein>
    <recommendedName>
        <fullName evidence="2">histidine kinase</fullName>
        <ecNumber evidence="2">2.7.13.3</ecNumber>
    </recommendedName>
</protein>
<dbReference type="SMART" id="SM00091">
    <property type="entry name" value="PAS"/>
    <property type="match status" value="1"/>
</dbReference>
<dbReference type="InterPro" id="IPR003661">
    <property type="entry name" value="HisK_dim/P_dom"/>
</dbReference>
<evidence type="ECO:0000256" key="3">
    <source>
        <dbReference type="ARBA" id="ARBA00022553"/>
    </source>
</evidence>
<evidence type="ECO:0000259" key="8">
    <source>
        <dbReference type="PROSITE" id="PS50109"/>
    </source>
</evidence>
<dbReference type="PROSITE" id="PS50109">
    <property type="entry name" value="HIS_KIN"/>
    <property type="match status" value="1"/>
</dbReference>
<dbReference type="InterPro" id="IPR000014">
    <property type="entry name" value="PAS"/>
</dbReference>
<feature type="domain" description="PAS" evidence="9">
    <location>
        <begin position="6"/>
        <end position="52"/>
    </location>
</feature>
<evidence type="ECO:0000259" key="9">
    <source>
        <dbReference type="PROSITE" id="PS50112"/>
    </source>
</evidence>
<dbReference type="FunFam" id="1.10.287.130:FF:000001">
    <property type="entry name" value="Two-component sensor histidine kinase"/>
    <property type="match status" value="1"/>
</dbReference>
<dbReference type="InterPro" id="IPR036097">
    <property type="entry name" value="HisK_dim/P_sf"/>
</dbReference>
<evidence type="ECO:0000313" key="12">
    <source>
        <dbReference type="Proteomes" id="UP000176778"/>
    </source>
</evidence>
<dbReference type="AlphaFoldDB" id="A0A1F7X3V9"/>
<feature type="domain" description="PAC" evidence="10">
    <location>
        <begin position="79"/>
        <end position="131"/>
    </location>
</feature>
<dbReference type="EMBL" id="MGFR01000003">
    <property type="protein sequence ID" value="OGM09661.1"/>
    <property type="molecule type" value="Genomic_DNA"/>
</dbReference>
<dbReference type="Gene3D" id="1.10.287.130">
    <property type="match status" value="1"/>
</dbReference>
<dbReference type="FunFam" id="3.30.565.10:FF:000006">
    <property type="entry name" value="Sensor histidine kinase WalK"/>
    <property type="match status" value="1"/>
</dbReference>
<dbReference type="STRING" id="1802479.A2Y68_03485"/>
<dbReference type="SMART" id="SM00086">
    <property type="entry name" value="PAC"/>
    <property type="match status" value="1"/>
</dbReference>
<evidence type="ECO:0000256" key="6">
    <source>
        <dbReference type="ARBA" id="ARBA00023012"/>
    </source>
</evidence>
<dbReference type="InterPro" id="IPR005467">
    <property type="entry name" value="His_kinase_dom"/>
</dbReference>
<dbReference type="Pfam" id="PF02518">
    <property type="entry name" value="HATPase_c"/>
    <property type="match status" value="1"/>
</dbReference>
<sequence>MESSADLEKFKLAVDNAYDHIIITDSDAKILYANAAATKITGYSLQEMLGQNPRLWGGNMGKKFYEDMWKIIKIDKHTFHGEVNNIRKGGRPYTAEVSISPVLNDKGEIVYFVGIERDITREKDIDRMKTEFVSLASHQLRTPLTAVKWFIEMLLDGDAGTLNDEQSKYLRNVYQSNERMIELVNSLLNVSRIESGRIIVEPSPTNIASLVNEVVSKLKPTMAEKDIKLVLKIEDNIPSIDLDQKLVFNVYENLLVNSTKYSFPEGVITLAIYKEGEFLISAVEDHGVGIPTHEQERVFLKFYRGTNVVKEHSEGSGLGLYLAKAIVESSGGKIWFKSEEGKGSTFYFSLPLSGMKSKSGEVTLSA</sequence>
<dbReference type="InterPro" id="IPR000700">
    <property type="entry name" value="PAS-assoc_C"/>
</dbReference>